<comment type="caution">
    <text evidence="3">The sequence shown here is derived from an EMBL/GenBank/DDBJ whole genome shotgun (WGS) entry which is preliminary data.</text>
</comment>
<feature type="domain" description="RNase H type-1" evidence="1">
    <location>
        <begin position="302"/>
        <end position="420"/>
    </location>
</feature>
<feature type="domain" description="Reverse transcriptase zinc-binding" evidence="2">
    <location>
        <begin position="91"/>
        <end position="175"/>
    </location>
</feature>
<dbReference type="InterPro" id="IPR002156">
    <property type="entry name" value="RNaseH_domain"/>
</dbReference>
<accession>A0A200Q542</accession>
<gene>
    <name evidence="3" type="ORF">BVC80_8995g26</name>
</gene>
<name>A0A200Q542_MACCD</name>
<dbReference type="CDD" id="cd06222">
    <property type="entry name" value="RNase_H_like"/>
    <property type="match status" value="1"/>
</dbReference>
<dbReference type="InterPro" id="IPR044730">
    <property type="entry name" value="RNase_H-like_dom_plant"/>
</dbReference>
<dbReference type="Pfam" id="PF13966">
    <property type="entry name" value="zf-RVT"/>
    <property type="match status" value="1"/>
</dbReference>
<sequence length="455" mass="53322">MSIPTDASWCWRRILEHREIAQNFTLHLIGNEKQTRFWKDSWHPLGVLFDLFPLALQFDSILIVNATVDSCISENTWDIPHHLRAGNSGDYSLKDTYEALRPVNPQPWWRHLVWFHRCVPRHSFITWITLHHALKTKDKLIGWGVNIDPICSLCGLETENEDHLFLWCHYSQYIWKNLLSLMGFDHQLSSYWESEVQWCAQKFSGTNLITTIRKLSLNAYIYHVWGERNSRIFRREARTQYTMLHIIVEEIRLKLSVQENVIEDTPLARQILHFWDIPVTYKIHAEITCQWQEPYQGAVLINCDGSLNDISGSFRAIIRNHEGVVLATAAGIARRSTMIIYELQELEAGLRLANKYGFKRVCVGTDSQVMVSVFHKPNTKLPWTARYIWRCIKNYVNNLDFFSIKYINRQSNCAADNLASIWPTAEFMEINPGSFSEELKKIILEDKCKKVYYHS</sequence>
<dbReference type="Proteomes" id="UP000195402">
    <property type="component" value="Unassembled WGS sequence"/>
</dbReference>
<proteinExistence type="predicted"/>
<evidence type="ECO:0000259" key="1">
    <source>
        <dbReference type="Pfam" id="PF13456"/>
    </source>
</evidence>
<dbReference type="EMBL" id="MVGT01003111">
    <property type="protein sequence ID" value="OVA05568.1"/>
    <property type="molecule type" value="Genomic_DNA"/>
</dbReference>
<dbReference type="Gene3D" id="3.30.420.10">
    <property type="entry name" value="Ribonuclease H-like superfamily/Ribonuclease H"/>
    <property type="match status" value="1"/>
</dbReference>
<dbReference type="InterPro" id="IPR036397">
    <property type="entry name" value="RNaseH_sf"/>
</dbReference>
<dbReference type="InterPro" id="IPR012337">
    <property type="entry name" value="RNaseH-like_sf"/>
</dbReference>
<keyword evidence="4" id="KW-1185">Reference proteome</keyword>
<dbReference type="InterPro" id="IPR053151">
    <property type="entry name" value="RNase_H-like"/>
</dbReference>
<dbReference type="AlphaFoldDB" id="A0A200Q542"/>
<reference evidence="3 4" key="1">
    <citation type="journal article" date="2017" name="Mol. Plant">
        <title>The Genome of Medicinal Plant Macleaya cordata Provides New Insights into Benzylisoquinoline Alkaloids Metabolism.</title>
        <authorList>
            <person name="Liu X."/>
            <person name="Liu Y."/>
            <person name="Huang P."/>
            <person name="Ma Y."/>
            <person name="Qing Z."/>
            <person name="Tang Q."/>
            <person name="Cao H."/>
            <person name="Cheng P."/>
            <person name="Zheng Y."/>
            <person name="Yuan Z."/>
            <person name="Zhou Y."/>
            <person name="Liu J."/>
            <person name="Tang Z."/>
            <person name="Zhuo Y."/>
            <person name="Zhang Y."/>
            <person name="Yu L."/>
            <person name="Huang J."/>
            <person name="Yang P."/>
            <person name="Peng Q."/>
            <person name="Zhang J."/>
            <person name="Jiang W."/>
            <person name="Zhang Z."/>
            <person name="Lin K."/>
            <person name="Ro D.K."/>
            <person name="Chen X."/>
            <person name="Xiong X."/>
            <person name="Shang Y."/>
            <person name="Huang S."/>
            <person name="Zeng J."/>
        </authorList>
    </citation>
    <scope>NUCLEOTIDE SEQUENCE [LARGE SCALE GENOMIC DNA]</scope>
    <source>
        <strain evidence="4">cv. BLH2017</strain>
        <tissue evidence="3">Root</tissue>
    </source>
</reference>
<dbReference type="OrthoDB" id="1748554at2759"/>
<dbReference type="GO" id="GO:0004523">
    <property type="term" value="F:RNA-DNA hybrid ribonuclease activity"/>
    <property type="evidence" value="ECO:0007669"/>
    <property type="project" value="InterPro"/>
</dbReference>
<dbReference type="SUPFAM" id="SSF53098">
    <property type="entry name" value="Ribonuclease H-like"/>
    <property type="match status" value="1"/>
</dbReference>
<evidence type="ECO:0000313" key="3">
    <source>
        <dbReference type="EMBL" id="OVA05568.1"/>
    </source>
</evidence>
<dbReference type="STRING" id="56857.A0A200Q542"/>
<dbReference type="InParanoid" id="A0A200Q542"/>
<dbReference type="PANTHER" id="PTHR47723:SF19">
    <property type="entry name" value="POLYNUCLEOTIDYL TRANSFERASE, RIBONUCLEASE H-LIKE SUPERFAMILY PROTEIN"/>
    <property type="match status" value="1"/>
</dbReference>
<dbReference type="Pfam" id="PF13456">
    <property type="entry name" value="RVT_3"/>
    <property type="match status" value="1"/>
</dbReference>
<protein>
    <submittedName>
        <fullName evidence="3">Ribonuclease H domain</fullName>
    </submittedName>
</protein>
<dbReference type="PANTHER" id="PTHR47723">
    <property type="entry name" value="OS05G0353850 PROTEIN"/>
    <property type="match status" value="1"/>
</dbReference>
<dbReference type="GO" id="GO:0003676">
    <property type="term" value="F:nucleic acid binding"/>
    <property type="evidence" value="ECO:0007669"/>
    <property type="project" value="InterPro"/>
</dbReference>
<evidence type="ECO:0000313" key="4">
    <source>
        <dbReference type="Proteomes" id="UP000195402"/>
    </source>
</evidence>
<dbReference type="InterPro" id="IPR026960">
    <property type="entry name" value="RVT-Znf"/>
</dbReference>
<evidence type="ECO:0000259" key="2">
    <source>
        <dbReference type="Pfam" id="PF13966"/>
    </source>
</evidence>
<organism evidence="3 4">
    <name type="scientific">Macleaya cordata</name>
    <name type="common">Five-seeded plume-poppy</name>
    <name type="synonym">Bocconia cordata</name>
    <dbReference type="NCBI Taxonomy" id="56857"/>
    <lineage>
        <taxon>Eukaryota</taxon>
        <taxon>Viridiplantae</taxon>
        <taxon>Streptophyta</taxon>
        <taxon>Embryophyta</taxon>
        <taxon>Tracheophyta</taxon>
        <taxon>Spermatophyta</taxon>
        <taxon>Magnoliopsida</taxon>
        <taxon>Ranunculales</taxon>
        <taxon>Papaveraceae</taxon>
        <taxon>Papaveroideae</taxon>
        <taxon>Macleaya</taxon>
    </lineage>
</organism>